<sequence length="370" mass="43256">MGLCLSAEEKARIRSHQIDKQIEEDSRKFKKECKILLLGSDESGKSTIVKQMKIIHQNGYSKEELLSYRIVVYKNLVESAQIVVNAIRKFRLEPKKTINRVYFDTILEYCVGSDPTFQLSPEIVEAIDSVWNDPVTRDLLEDNKYQFYLMDSAPYFFDEVRRIGAQGYIPNVDDVLRARTKTTGISETRFNEGQLSIRIIDVGGQRSERKKWIHCFEAVTSIIFCVDLSEYDQVLLEEGGQNRMQESLILFESVINSRWFLRTSIILFLNKIDLFKLKVPRVPLKDYFPEYLGGSDVKKAAKYILWRFTQTNRARLNIYPHITQETDTSNIRLILIKVVILYYTEIITIIRTIFYNIRIVIISNESWLTL</sequence>
<proteinExistence type="predicted"/>
<reference evidence="11 12" key="1">
    <citation type="submission" date="2018-06" db="EMBL/GenBank/DDBJ databases">
        <title>Comparative genomics reveals the genomic features of Rhizophagus irregularis, R. cerebriforme, R. diaphanum and Gigaspora rosea, and their symbiotic lifestyle signature.</title>
        <authorList>
            <person name="Morin E."/>
            <person name="San Clemente H."/>
            <person name="Chen E.C.H."/>
            <person name="De La Providencia I."/>
            <person name="Hainaut M."/>
            <person name="Kuo A."/>
            <person name="Kohler A."/>
            <person name="Murat C."/>
            <person name="Tang N."/>
            <person name="Roy S."/>
            <person name="Loubradou J."/>
            <person name="Henrissat B."/>
            <person name="Grigoriev I.V."/>
            <person name="Corradi N."/>
            <person name="Roux C."/>
            <person name="Martin F.M."/>
        </authorList>
    </citation>
    <scope>NUCLEOTIDE SEQUENCE [LARGE SCALE GENOMIC DNA]</scope>
    <source>
        <strain evidence="11 12">DAOM 194757</strain>
    </source>
</reference>
<dbReference type="Proteomes" id="UP000266673">
    <property type="component" value="Unassembled WGS sequence"/>
</dbReference>
<feature type="binding site" evidence="9">
    <location>
        <begin position="151"/>
        <end position="152"/>
    </location>
    <ligand>
        <name>GTP</name>
        <dbReference type="ChEBI" id="CHEBI:37565"/>
    </ligand>
</feature>
<name>A0A397TT70_9GLOM</name>
<dbReference type="GO" id="GO:0032502">
    <property type="term" value="P:developmental process"/>
    <property type="evidence" value="ECO:0007669"/>
    <property type="project" value="UniProtKB-ARBA"/>
</dbReference>
<dbReference type="InterPro" id="IPR002975">
    <property type="entry name" value="Fungi_Gprotein_alpha"/>
</dbReference>
<evidence type="ECO:0000256" key="1">
    <source>
        <dbReference type="ARBA" id="ARBA00022707"/>
    </source>
</evidence>
<dbReference type="FunFam" id="3.40.50.300:FF:000181">
    <property type="entry name" value="Guanine nucleotide-binding protein subunit alpha"/>
    <property type="match status" value="1"/>
</dbReference>
<dbReference type="STRING" id="44941.A0A397TT70"/>
<accession>A0A397TT70</accession>
<comment type="caution">
    <text evidence="11">The sequence shown here is derived from an EMBL/GenBank/DDBJ whole genome shotgun (WGS) entry which is preliminary data.</text>
</comment>
<dbReference type="InterPro" id="IPR027417">
    <property type="entry name" value="P-loop_NTPase"/>
</dbReference>
<dbReference type="FunFam" id="1.10.400.10:FF:000007">
    <property type="entry name" value="Guanine nucleotide-binding protein subunit alpha"/>
    <property type="match status" value="1"/>
</dbReference>
<feature type="binding site" evidence="10">
    <location>
        <position position="182"/>
    </location>
    <ligand>
        <name>Mg(2+)</name>
        <dbReference type="ChEBI" id="CHEBI:18420"/>
    </ligand>
</feature>
<keyword evidence="7" id="KW-0807">Transducer</keyword>
<dbReference type="GO" id="GO:0005834">
    <property type="term" value="C:heterotrimeric G-protein complex"/>
    <property type="evidence" value="ECO:0007669"/>
    <property type="project" value="InterPro"/>
</dbReference>
<keyword evidence="5 9" id="KW-0342">GTP-binding</keyword>
<feature type="binding site" evidence="9">
    <location>
        <begin position="42"/>
        <end position="47"/>
    </location>
    <ligand>
        <name>GTP</name>
        <dbReference type="ChEBI" id="CHEBI:37565"/>
    </ligand>
</feature>
<dbReference type="PROSITE" id="PS51882">
    <property type="entry name" value="G_ALPHA"/>
    <property type="match status" value="1"/>
</dbReference>
<dbReference type="GO" id="GO:0005525">
    <property type="term" value="F:GTP binding"/>
    <property type="evidence" value="ECO:0007669"/>
    <property type="project" value="UniProtKB-KW"/>
</dbReference>
<feature type="binding site" evidence="9">
    <location>
        <begin position="270"/>
        <end position="273"/>
    </location>
    <ligand>
        <name>GTP</name>
        <dbReference type="ChEBI" id="CHEBI:37565"/>
    </ligand>
</feature>
<keyword evidence="8" id="KW-0449">Lipoprotein</keyword>
<dbReference type="SUPFAM" id="SSF52540">
    <property type="entry name" value="P-loop containing nucleoside triphosphate hydrolases"/>
    <property type="match status" value="1"/>
</dbReference>
<keyword evidence="1" id="KW-0519">Myristate</keyword>
<evidence type="ECO:0000256" key="9">
    <source>
        <dbReference type="PIRSR" id="PIRSR601019-1"/>
    </source>
</evidence>
<dbReference type="InterPro" id="IPR001019">
    <property type="entry name" value="Gprotein_alpha_su"/>
</dbReference>
<dbReference type="SUPFAM" id="SSF47895">
    <property type="entry name" value="Transducin (alpha subunit), insertion domain"/>
    <property type="match status" value="1"/>
</dbReference>
<dbReference type="InterPro" id="IPR011025">
    <property type="entry name" value="GproteinA_insert"/>
</dbReference>
<keyword evidence="12" id="KW-1185">Reference proteome</keyword>
<dbReference type="GO" id="GO:0007189">
    <property type="term" value="P:adenylate cyclase-activating G protein-coupled receptor signaling pathway"/>
    <property type="evidence" value="ECO:0007669"/>
    <property type="project" value="TreeGrafter"/>
</dbReference>
<feature type="binding site" evidence="9">
    <location>
        <begin position="176"/>
        <end position="182"/>
    </location>
    <ligand>
        <name>GTP</name>
        <dbReference type="ChEBI" id="CHEBI:37565"/>
    </ligand>
</feature>
<keyword evidence="2 10" id="KW-0479">Metal-binding</keyword>
<evidence type="ECO:0000256" key="7">
    <source>
        <dbReference type="ARBA" id="ARBA00023224"/>
    </source>
</evidence>
<evidence type="ECO:0000313" key="12">
    <source>
        <dbReference type="Proteomes" id="UP000266673"/>
    </source>
</evidence>
<dbReference type="PANTHER" id="PTHR10218">
    <property type="entry name" value="GTP-BINDING PROTEIN ALPHA SUBUNIT"/>
    <property type="match status" value="1"/>
</dbReference>
<dbReference type="GO" id="GO:0001664">
    <property type="term" value="F:G protein-coupled receptor binding"/>
    <property type="evidence" value="ECO:0007669"/>
    <property type="project" value="InterPro"/>
</dbReference>
<dbReference type="Gene3D" id="1.10.400.10">
    <property type="entry name" value="GI Alpha 1, domain 2-like"/>
    <property type="match status" value="1"/>
</dbReference>
<evidence type="ECO:0000256" key="10">
    <source>
        <dbReference type="PIRSR" id="PIRSR601019-2"/>
    </source>
</evidence>
<dbReference type="CDD" id="cd00066">
    <property type="entry name" value="G-alpha"/>
    <property type="match status" value="1"/>
</dbReference>
<dbReference type="Gene3D" id="3.40.50.300">
    <property type="entry name" value="P-loop containing nucleotide triphosphate hydrolases"/>
    <property type="match status" value="1"/>
</dbReference>
<dbReference type="GO" id="GO:0005737">
    <property type="term" value="C:cytoplasm"/>
    <property type="evidence" value="ECO:0007669"/>
    <property type="project" value="TreeGrafter"/>
</dbReference>
<evidence type="ECO:0000256" key="8">
    <source>
        <dbReference type="ARBA" id="ARBA00023288"/>
    </source>
</evidence>
<keyword evidence="6" id="KW-0564">Palmitate</keyword>
<dbReference type="OrthoDB" id="5817230at2759"/>
<dbReference type="PRINTS" id="PR01241">
    <property type="entry name" value="GPROTEINAFNG"/>
</dbReference>
<protein>
    <submittedName>
        <fullName evidence="11">Guanine nucleotide-binding protein alpha-3 subunit</fullName>
    </submittedName>
</protein>
<dbReference type="SMART" id="SM00275">
    <property type="entry name" value="G_alpha"/>
    <property type="match status" value="1"/>
</dbReference>
<evidence type="ECO:0000256" key="2">
    <source>
        <dbReference type="ARBA" id="ARBA00022723"/>
    </source>
</evidence>
<evidence type="ECO:0000256" key="3">
    <source>
        <dbReference type="ARBA" id="ARBA00022741"/>
    </source>
</evidence>
<dbReference type="GO" id="GO:0046872">
    <property type="term" value="F:metal ion binding"/>
    <property type="evidence" value="ECO:0007669"/>
    <property type="project" value="UniProtKB-KW"/>
</dbReference>
<dbReference type="GO" id="GO:0010255">
    <property type="term" value="P:glucose mediated signaling pathway"/>
    <property type="evidence" value="ECO:0007669"/>
    <property type="project" value="UniProtKB-ARBA"/>
</dbReference>
<dbReference type="PANTHER" id="PTHR10218:SF369">
    <property type="entry name" value="GUANINE NUCLEOTIDE-BINDING PROTEIN ALPHA-2 SUBUNIT"/>
    <property type="match status" value="1"/>
</dbReference>
<dbReference type="AlphaFoldDB" id="A0A397TT70"/>
<organism evidence="11 12">
    <name type="scientific">Gigaspora rosea</name>
    <dbReference type="NCBI Taxonomy" id="44941"/>
    <lineage>
        <taxon>Eukaryota</taxon>
        <taxon>Fungi</taxon>
        <taxon>Fungi incertae sedis</taxon>
        <taxon>Mucoromycota</taxon>
        <taxon>Glomeromycotina</taxon>
        <taxon>Glomeromycetes</taxon>
        <taxon>Diversisporales</taxon>
        <taxon>Gigasporaceae</taxon>
        <taxon>Gigaspora</taxon>
    </lineage>
</organism>
<evidence type="ECO:0000256" key="4">
    <source>
        <dbReference type="ARBA" id="ARBA00022842"/>
    </source>
</evidence>
<gene>
    <name evidence="11" type="ORF">C2G38_2136022</name>
</gene>
<dbReference type="GO" id="GO:0031683">
    <property type="term" value="F:G-protein beta/gamma-subunit complex binding"/>
    <property type="evidence" value="ECO:0007669"/>
    <property type="project" value="InterPro"/>
</dbReference>
<keyword evidence="4 10" id="KW-0460">Magnesium</keyword>
<dbReference type="EMBL" id="QKWP01003181">
    <property type="protein sequence ID" value="RIB01335.1"/>
    <property type="molecule type" value="Genomic_DNA"/>
</dbReference>
<dbReference type="PRINTS" id="PR00318">
    <property type="entry name" value="GPROTEINA"/>
</dbReference>
<feature type="binding site" evidence="10">
    <location>
        <position position="46"/>
    </location>
    <ligand>
        <name>Mg(2+)</name>
        <dbReference type="ChEBI" id="CHEBI:18420"/>
    </ligand>
</feature>
<keyword evidence="3 9" id="KW-0547">Nucleotide-binding</keyword>
<feature type="binding site" evidence="9">
    <location>
        <begin position="201"/>
        <end position="205"/>
    </location>
    <ligand>
        <name>GTP</name>
        <dbReference type="ChEBI" id="CHEBI:37565"/>
    </ligand>
</feature>
<evidence type="ECO:0000256" key="5">
    <source>
        <dbReference type="ARBA" id="ARBA00023134"/>
    </source>
</evidence>
<dbReference type="Pfam" id="PF00503">
    <property type="entry name" value="G-alpha"/>
    <property type="match status" value="1"/>
</dbReference>
<evidence type="ECO:0000256" key="6">
    <source>
        <dbReference type="ARBA" id="ARBA00023139"/>
    </source>
</evidence>
<dbReference type="GO" id="GO:0003924">
    <property type="term" value="F:GTPase activity"/>
    <property type="evidence" value="ECO:0007669"/>
    <property type="project" value="InterPro"/>
</dbReference>
<evidence type="ECO:0000313" key="11">
    <source>
        <dbReference type="EMBL" id="RIB01335.1"/>
    </source>
</evidence>